<keyword evidence="2" id="KW-1185">Reference proteome</keyword>
<protein>
    <recommendedName>
        <fullName evidence="3">NmrA-like domain-containing protein</fullName>
    </recommendedName>
</protein>
<dbReference type="EMBL" id="JBHFEH010000022">
    <property type="protein sequence ID" value="KAL2053177.1"/>
    <property type="molecule type" value="Genomic_DNA"/>
</dbReference>
<dbReference type="InterPro" id="IPR036291">
    <property type="entry name" value="NAD(P)-bd_dom_sf"/>
</dbReference>
<comment type="caution">
    <text evidence="1">The sequence shown here is derived from an EMBL/GenBank/DDBJ whole genome shotgun (WGS) entry which is preliminary data.</text>
</comment>
<evidence type="ECO:0000313" key="1">
    <source>
        <dbReference type="EMBL" id="KAL2053177.1"/>
    </source>
</evidence>
<dbReference type="PANTHER" id="PTHR47129:SF1">
    <property type="entry name" value="NMRA-LIKE DOMAIN-CONTAINING PROTEIN"/>
    <property type="match status" value="1"/>
</dbReference>
<name>A0ABR4B744_9LECA</name>
<accession>A0ABR4B744</accession>
<dbReference type="Gene3D" id="3.40.50.720">
    <property type="entry name" value="NAD(P)-binding Rossmann-like Domain"/>
    <property type="match status" value="1"/>
</dbReference>
<organism evidence="1 2">
    <name type="scientific">Lepraria finkii</name>
    <dbReference type="NCBI Taxonomy" id="1340010"/>
    <lineage>
        <taxon>Eukaryota</taxon>
        <taxon>Fungi</taxon>
        <taxon>Dikarya</taxon>
        <taxon>Ascomycota</taxon>
        <taxon>Pezizomycotina</taxon>
        <taxon>Lecanoromycetes</taxon>
        <taxon>OSLEUM clade</taxon>
        <taxon>Lecanoromycetidae</taxon>
        <taxon>Lecanorales</taxon>
        <taxon>Lecanorineae</taxon>
        <taxon>Stereocaulaceae</taxon>
        <taxon>Lepraria</taxon>
    </lineage>
</organism>
<sequence length="176" mass="19582">MLKDSGTTYTSVREGIYAEAFPLFLNYYAASKVLHLPYDGPVAYASRAELAEATASLMMQDGYEKEIVLLTGPKAVTLADLALAINEAIGKNMVVETLPPKEYVKASVKSDERGKGKWWFERRISWYEGAVKGDGKTVDPLMGKLLGRVPKDGRQIVKELLAADSEYTWHQNYAKK</sequence>
<gene>
    <name evidence="1" type="ORF">ABVK25_006502</name>
</gene>
<dbReference type="Proteomes" id="UP001590951">
    <property type="component" value="Unassembled WGS sequence"/>
</dbReference>
<dbReference type="PANTHER" id="PTHR47129">
    <property type="entry name" value="QUINONE OXIDOREDUCTASE 2"/>
    <property type="match status" value="1"/>
</dbReference>
<reference evidence="1 2" key="1">
    <citation type="submission" date="2024-09" db="EMBL/GenBank/DDBJ databases">
        <title>Rethinking Asexuality: The Enigmatic Case of Functional Sexual Genes in Lepraria (Stereocaulaceae).</title>
        <authorList>
            <person name="Doellman M."/>
            <person name="Sun Y."/>
            <person name="Barcenas-Pena A."/>
            <person name="Lumbsch H.T."/>
            <person name="Grewe F."/>
        </authorList>
    </citation>
    <scope>NUCLEOTIDE SEQUENCE [LARGE SCALE GENOMIC DNA]</scope>
    <source>
        <strain evidence="1 2">Grewe 0041</strain>
    </source>
</reference>
<proteinExistence type="predicted"/>
<evidence type="ECO:0008006" key="3">
    <source>
        <dbReference type="Google" id="ProtNLM"/>
    </source>
</evidence>
<evidence type="ECO:0000313" key="2">
    <source>
        <dbReference type="Proteomes" id="UP001590951"/>
    </source>
</evidence>
<dbReference type="Gene3D" id="3.90.25.10">
    <property type="entry name" value="UDP-galactose 4-epimerase, domain 1"/>
    <property type="match status" value="1"/>
</dbReference>
<dbReference type="SUPFAM" id="SSF51735">
    <property type="entry name" value="NAD(P)-binding Rossmann-fold domains"/>
    <property type="match status" value="1"/>
</dbReference>
<dbReference type="InterPro" id="IPR052718">
    <property type="entry name" value="NmrA-type_oxidoreductase"/>
</dbReference>